<dbReference type="SUPFAM" id="SSF46785">
    <property type="entry name" value="Winged helix' DNA-binding domain"/>
    <property type="match status" value="1"/>
</dbReference>
<dbReference type="Gene3D" id="1.10.10.10">
    <property type="entry name" value="Winged helix-like DNA-binding domain superfamily/Winged helix DNA-binding domain"/>
    <property type="match status" value="1"/>
</dbReference>
<dbReference type="GO" id="GO:0045892">
    <property type="term" value="P:negative regulation of DNA-templated transcription"/>
    <property type="evidence" value="ECO:0007669"/>
    <property type="project" value="TreeGrafter"/>
</dbReference>
<dbReference type="SMART" id="SM00346">
    <property type="entry name" value="HTH_ICLR"/>
    <property type="match status" value="1"/>
</dbReference>
<keyword evidence="3" id="KW-0804">Transcription</keyword>
<evidence type="ECO:0000256" key="2">
    <source>
        <dbReference type="ARBA" id="ARBA00023125"/>
    </source>
</evidence>
<dbReference type="InterPro" id="IPR050707">
    <property type="entry name" value="HTH_MetabolicPath_Reg"/>
</dbReference>
<dbReference type="Pfam" id="PF01614">
    <property type="entry name" value="IclR_C"/>
    <property type="match status" value="1"/>
</dbReference>
<dbReference type="Pfam" id="PF09339">
    <property type="entry name" value="HTH_IclR"/>
    <property type="match status" value="1"/>
</dbReference>
<dbReference type="PANTHER" id="PTHR30136:SF35">
    <property type="entry name" value="HTH-TYPE TRANSCRIPTIONAL REGULATOR RV1719"/>
    <property type="match status" value="1"/>
</dbReference>
<accession>A0A158I5W2</accession>
<dbReference type="InterPro" id="IPR036390">
    <property type="entry name" value="WH_DNA-bd_sf"/>
</dbReference>
<protein>
    <submittedName>
        <fullName evidence="6">IclR family transcriptional regulator</fullName>
    </submittedName>
</protein>
<keyword evidence="7" id="KW-1185">Reference proteome</keyword>
<evidence type="ECO:0000256" key="3">
    <source>
        <dbReference type="ARBA" id="ARBA00023163"/>
    </source>
</evidence>
<dbReference type="InterPro" id="IPR014757">
    <property type="entry name" value="Tscrpt_reg_IclR_C"/>
</dbReference>
<feature type="domain" description="HTH iclR-type" evidence="4">
    <location>
        <begin position="2"/>
        <end position="64"/>
    </location>
</feature>
<dbReference type="SUPFAM" id="SSF55781">
    <property type="entry name" value="GAF domain-like"/>
    <property type="match status" value="1"/>
</dbReference>
<evidence type="ECO:0000313" key="6">
    <source>
        <dbReference type="EMBL" id="SAL51649.1"/>
    </source>
</evidence>
<keyword evidence="1" id="KW-0805">Transcription regulation</keyword>
<dbReference type="InterPro" id="IPR005471">
    <property type="entry name" value="Tscrpt_reg_IclR_N"/>
</dbReference>
<dbReference type="PANTHER" id="PTHR30136">
    <property type="entry name" value="HELIX-TURN-HELIX TRANSCRIPTIONAL REGULATOR, ICLR FAMILY"/>
    <property type="match status" value="1"/>
</dbReference>
<dbReference type="InterPro" id="IPR036388">
    <property type="entry name" value="WH-like_DNA-bd_sf"/>
</dbReference>
<evidence type="ECO:0000259" key="4">
    <source>
        <dbReference type="PROSITE" id="PS51077"/>
    </source>
</evidence>
<evidence type="ECO:0000256" key="1">
    <source>
        <dbReference type="ARBA" id="ARBA00023015"/>
    </source>
</evidence>
<evidence type="ECO:0000313" key="7">
    <source>
        <dbReference type="Proteomes" id="UP000054740"/>
    </source>
</evidence>
<dbReference type="RefSeq" id="WP_053572477.1">
    <property type="nucleotide sequence ID" value="NZ_FCNY02000010.1"/>
</dbReference>
<dbReference type="EMBL" id="FCNY02000010">
    <property type="protein sequence ID" value="SAL51649.1"/>
    <property type="molecule type" value="Genomic_DNA"/>
</dbReference>
<keyword evidence="2" id="KW-0238">DNA-binding</keyword>
<sequence length="268" mass="29235">MSSSALRALTLLEIICTAEAPIGVTALANQLGLSVATVFRSLDALERLGYVARFQSSTDFVAGDTTKRLRQTGFARFFLRDVALPYMRQIAFATGESVTLTMPVGWYGVTVATVAGTNPIRTASAVGSIGELSRDLPSKVLLASLDGQEYQRFVAWARKEGVTLKNDLPRELDAIRSNGYGCEAFKFAEGRASIALPIRLSSRTLGVLAIEGPVLDSQNQRADDKKIRDWRQIVTSIETRIADQPALFENPYAHIDPDTISLPVTQVR</sequence>
<dbReference type="InterPro" id="IPR029016">
    <property type="entry name" value="GAF-like_dom_sf"/>
</dbReference>
<dbReference type="AlphaFoldDB" id="A0A158I5W2"/>
<name>A0A158I5W2_CABCO</name>
<dbReference type="PROSITE" id="PS51077">
    <property type="entry name" value="HTH_ICLR"/>
    <property type="match status" value="1"/>
</dbReference>
<dbReference type="GO" id="GO:0003677">
    <property type="term" value="F:DNA binding"/>
    <property type="evidence" value="ECO:0007669"/>
    <property type="project" value="UniProtKB-KW"/>
</dbReference>
<evidence type="ECO:0000259" key="5">
    <source>
        <dbReference type="PROSITE" id="PS51078"/>
    </source>
</evidence>
<gene>
    <name evidence="6" type="ORF">AWB70_04228</name>
</gene>
<reference evidence="7" key="1">
    <citation type="submission" date="2016-01" db="EMBL/GenBank/DDBJ databases">
        <authorList>
            <person name="Peeters C."/>
        </authorList>
    </citation>
    <scope>NUCLEOTIDE SEQUENCE [LARGE SCALE GENOMIC DNA]</scope>
</reference>
<feature type="domain" description="IclR-ED" evidence="5">
    <location>
        <begin position="65"/>
        <end position="247"/>
    </location>
</feature>
<dbReference type="PROSITE" id="PS51078">
    <property type="entry name" value="ICLR_ED"/>
    <property type="match status" value="1"/>
</dbReference>
<dbReference type="GO" id="GO:0003700">
    <property type="term" value="F:DNA-binding transcription factor activity"/>
    <property type="evidence" value="ECO:0007669"/>
    <property type="project" value="TreeGrafter"/>
</dbReference>
<dbReference type="Proteomes" id="UP000054740">
    <property type="component" value="Unassembled WGS sequence"/>
</dbReference>
<dbReference type="Gene3D" id="3.30.450.40">
    <property type="match status" value="1"/>
</dbReference>
<proteinExistence type="predicted"/>
<organism evidence="6 7">
    <name type="scientific">Caballeronia cordobensis</name>
    <name type="common">Burkholderia cordobensis</name>
    <dbReference type="NCBI Taxonomy" id="1353886"/>
    <lineage>
        <taxon>Bacteria</taxon>
        <taxon>Pseudomonadati</taxon>
        <taxon>Pseudomonadota</taxon>
        <taxon>Betaproteobacteria</taxon>
        <taxon>Burkholderiales</taxon>
        <taxon>Burkholderiaceae</taxon>
        <taxon>Caballeronia</taxon>
    </lineage>
</organism>